<dbReference type="AlphaFoldDB" id="A0AAD7CZ60"/>
<dbReference type="EMBL" id="JARKIE010000176">
    <property type="protein sequence ID" value="KAJ7671076.1"/>
    <property type="molecule type" value="Genomic_DNA"/>
</dbReference>
<reference evidence="2" key="1">
    <citation type="submission" date="2023-03" db="EMBL/GenBank/DDBJ databases">
        <title>Massive genome expansion in bonnet fungi (Mycena s.s.) driven by repeated elements and novel gene families across ecological guilds.</title>
        <authorList>
            <consortium name="Lawrence Berkeley National Laboratory"/>
            <person name="Harder C.B."/>
            <person name="Miyauchi S."/>
            <person name="Viragh M."/>
            <person name="Kuo A."/>
            <person name="Thoen E."/>
            <person name="Andreopoulos B."/>
            <person name="Lu D."/>
            <person name="Skrede I."/>
            <person name="Drula E."/>
            <person name="Henrissat B."/>
            <person name="Morin E."/>
            <person name="Kohler A."/>
            <person name="Barry K."/>
            <person name="LaButti K."/>
            <person name="Morin E."/>
            <person name="Salamov A."/>
            <person name="Lipzen A."/>
            <person name="Mereny Z."/>
            <person name="Hegedus B."/>
            <person name="Baldrian P."/>
            <person name="Stursova M."/>
            <person name="Weitz H."/>
            <person name="Taylor A."/>
            <person name="Grigoriev I.V."/>
            <person name="Nagy L.G."/>
            <person name="Martin F."/>
            <person name="Kauserud H."/>
        </authorList>
    </citation>
    <scope>NUCLEOTIDE SEQUENCE</scope>
    <source>
        <strain evidence="2">CBHHK067</strain>
    </source>
</reference>
<feature type="compositionally biased region" description="Basic residues" evidence="1">
    <location>
        <begin position="169"/>
        <end position="179"/>
    </location>
</feature>
<evidence type="ECO:0000313" key="3">
    <source>
        <dbReference type="Proteomes" id="UP001221757"/>
    </source>
</evidence>
<dbReference type="Proteomes" id="UP001221757">
    <property type="component" value="Unassembled WGS sequence"/>
</dbReference>
<feature type="compositionally biased region" description="Polar residues" evidence="1">
    <location>
        <begin position="76"/>
        <end position="90"/>
    </location>
</feature>
<protein>
    <submittedName>
        <fullName evidence="2">Uncharacterized protein</fullName>
    </submittedName>
</protein>
<feature type="region of interest" description="Disordered" evidence="1">
    <location>
        <begin position="76"/>
        <end position="179"/>
    </location>
</feature>
<keyword evidence="3" id="KW-1185">Reference proteome</keyword>
<name>A0AAD7CZ60_MYCRO</name>
<gene>
    <name evidence="2" type="ORF">B0H17DRAFT_1209131</name>
</gene>
<evidence type="ECO:0000313" key="2">
    <source>
        <dbReference type="EMBL" id="KAJ7671076.1"/>
    </source>
</evidence>
<evidence type="ECO:0000256" key="1">
    <source>
        <dbReference type="SAM" id="MobiDB-lite"/>
    </source>
</evidence>
<sequence>MSNLTSDLWPEPGFDLGSMFPSASEATTDAFSDTSPWLDFRDFNFADFDFANFDLGNLEFFDAIPAAGAQPVEYPSQQLMPPFSEPSTSLPCEFSTAGGSSAELWPMLPPAPPDSSPTTSLASTAAELKTRAARRPRQEVDVANIASAPRSRAPTSRKRDGEENDSQPRKKRRKTRTSQ</sequence>
<proteinExistence type="predicted"/>
<organism evidence="2 3">
    <name type="scientific">Mycena rosella</name>
    <name type="common">Pink bonnet</name>
    <name type="synonym">Agaricus rosellus</name>
    <dbReference type="NCBI Taxonomy" id="1033263"/>
    <lineage>
        <taxon>Eukaryota</taxon>
        <taxon>Fungi</taxon>
        <taxon>Dikarya</taxon>
        <taxon>Basidiomycota</taxon>
        <taxon>Agaricomycotina</taxon>
        <taxon>Agaricomycetes</taxon>
        <taxon>Agaricomycetidae</taxon>
        <taxon>Agaricales</taxon>
        <taxon>Marasmiineae</taxon>
        <taxon>Mycenaceae</taxon>
        <taxon>Mycena</taxon>
    </lineage>
</organism>
<comment type="caution">
    <text evidence="2">The sequence shown here is derived from an EMBL/GenBank/DDBJ whole genome shotgun (WGS) entry which is preliminary data.</text>
</comment>
<feature type="compositionally biased region" description="Low complexity" evidence="1">
    <location>
        <begin position="116"/>
        <end position="127"/>
    </location>
</feature>
<accession>A0AAD7CZ60</accession>